<dbReference type="PANTHER" id="PTHR46732:SF8">
    <property type="entry name" value="ATP-DEPENDENT PROTEASE LA (LON) DOMAIN PROTEIN"/>
    <property type="match status" value="1"/>
</dbReference>
<reference evidence="2" key="1">
    <citation type="submission" date="2018-05" db="EMBL/GenBank/DDBJ databases">
        <authorList>
            <person name="Lanie J.A."/>
            <person name="Ng W.-L."/>
            <person name="Kazmierczak K.M."/>
            <person name="Andrzejewski T.M."/>
            <person name="Davidsen T.M."/>
            <person name="Wayne K.J."/>
            <person name="Tettelin H."/>
            <person name="Glass J.I."/>
            <person name="Rusch D."/>
            <person name="Podicherti R."/>
            <person name="Tsui H.-C.T."/>
            <person name="Winkler M.E."/>
        </authorList>
    </citation>
    <scope>NUCLEOTIDE SEQUENCE</scope>
</reference>
<dbReference type="PROSITE" id="PS51787">
    <property type="entry name" value="LON_N"/>
    <property type="match status" value="1"/>
</dbReference>
<feature type="domain" description="Lon N-terminal" evidence="1">
    <location>
        <begin position="15"/>
        <end position="149"/>
    </location>
</feature>
<proteinExistence type="predicted"/>
<dbReference type="InterPro" id="IPR046336">
    <property type="entry name" value="Lon_prtase_N_sf"/>
</dbReference>
<dbReference type="InterPro" id="IPR003111">
    <property type="entry name" value="Lon_prtase_N"/>
</dbReference>
<dbReference type="Pfam" id="PF02190">
    <property type="entry name" value="LON_substr_bdg"/>
    <property type="match status" value="1"/>
</dbReference>
<evidence type="ECO:0000313" key="2">
    <source>
        <dbReference type="EMBL" id="SVC55584.1"/>
    </source>
</evidence>
<sequence length="149" mass="16850">MLEDQSAEETLPARIPIFPLGGVLLLPNARLPLNIFEPRYLDMTRDAMAGDRVIGMVQPSPRNLSDERPAIYGIGGAGRITTFQETEENRLEITLTGLSRFTIVEELSVTTRYRQVIADWDRYAADRWGEDEIAGIDRNRLLTALRAYL</sequence>
<dbReference type="EMBL" id="UINC01097674">
    <property type="protein sequence ID" value="SVC55584.1"/>
    <property type="molecule type" value="Genomic_DNA"/>
</dbReference>
<organism evidence="2">
    <name type="scientific">marine metagenome</name>
    <dbReference type="NCBI Taxonomy" id="408172"/>
    <lineage>
        <taxon>unclassified sequences</taxon>
        <taxon>metagenomes</taxon>
        <taxon>ecological metagenomes</taxon>
    </lineage>
</organism>
<dbReference type="PANTHER" id="PTHR46732">
    <property type="entry name" value="ATP-DEPENDENT PROTEASE LA (LON) DOMAIN PROTEIN"/>
    <property type="match status" value="1"/>
</dbReference>
<protein>
    <recommendedName>
        <fullName evidence="1">Lon N-terminal domain-containing protein</fullName>
    </recommendedName>
</protein>
<evidence type="ECO:0000259" key="1">
    <source>
        <dbReference type="PROSITE" id="PS51787"/>
    </source>
</evidence>
<feature type="non-terminal residue" evidence="2">
    <location>
        <position position="149"/>
    </location>
</feature>
<accession>A0A382N325</accession>
<dbReference type="Gene3D" id="2.30.130.40">
    <property type="entry name" value="LON domain-like"/>
    <property type="match status" value="1"/>
</dbReference>
<dbReference type="InterPro" id="IPR015947">
    <property type="entry name" value="PUA-like_sf"/>
</dbReference>
<name>A0A382N325_9ZZZZ</name>
<dbReference type="SUPFAM" id="SSF88697">
    <property type="entry name" value="PUA domain-like"/>
    <property type="match status" value="1"/>
</dbReference>
<dbReference type="AlphaFoldDB" id="A0A382N325"/>
<gene>
    <name evidence="2" type="ORF">METZ01_LOCUS308438</name>
</gene>